<evidence type="ECO:0000259" key="3">
    <source>
        <dbReference type="PROSITE" id="PS50893"/>
    </source>
</evidence>
<sequence>MTPVTLRLRDATVRFGDQTALDGFTGTFAPGTVTALVGGDGAGKTTLLRLLAGRLALQGGTGDGLPVDRLNIGYQPADAGVWRNLSVAENIEFVAHTYGLSAEETRTRSEELLRRAGLDQVTTRLAGRLSGGMRRKLGVILSTLHRPGLVLLDEPTTGVDPLSRAELWNLIAGAAADGATVVFATTYLDEAERANALFLLGGGSLLAAGTPDEVMAQSPSAIWQSSVDNPAARIELAAPHAWRRGDMVYRWEPSTSAGRPAPGFEPAPGDLENTSIALLLQQNDEQGTAVELPMRGVEAGRKDHDTAHGALVQADHVTRRFGAFTALDGVSLTVRPGEVVGLLGGNGAGKTTLMHILLGLDPPTAGTATLFGERPSLDTRRHIGYVAQGLGLYPSLSAIENVEFAASVHGVTVHGEMGEFARSFGRAPVSALPLGAQRMLAYLTASVHQPDLLVLDEPTSGMDALARARLWRDLRTLADNGAGVLVTTHYMQEAAQCDRLVMLTAGKVTAAGTVVQITGAHTWLIVTTYHW</sequence>
<dbReference type="InterPro" id="IPR027417">
    <property type="entry name" value="P-loop_NTPase"/>
</dbReference>
<evidence type="ECO:0000256" key="2">
    <source>
        <dbReference type="ARBA" id="ARBA00022840"/>
    </source>
</evidence>
<protein>
    <submittedName>
        <fullName evidence="4">ABC 2 protein of drug ABC transporter (DRI:YHIH)</fullName>
    </submittedName>
</protein>
<proteinExistence type="predicted"/>
<dbReference type="PANTHER" id="PTHR43038">
    <property type="entry name" value="ATP-BINDING CASSETTE, SUB-FAMILY H, MEMBER 1"/>
    <property type="match status" value="1"/>
</dbReference>
<dbReference type="PANTHER" id="PTHR43038:SF3">
    <property type="entry name" value="ABC TRANSPORTER G FAMILY MEMBER 20 ISOFORM X1"/>
    <property type="match status" value="1"/>
</dbReference>
<dbReference type="PROSITE" id="PS50893">
    <property type="entry name" value="ABC_TRANSPORTER_2"/>
    <property type="match status" value="2"/>
</dbReference>
<comment type="caution">
    <text evidence="4">The sequence shown here is derived from an EMBL/GenBank/DDBJ whole genome shotgun (WGS) entry which is preliminary data.</text>
</comment>
<dbReference type="GO" id="GO:0005524">
    <property type="term" value="F:ATP binding"/>
    <property type="evidence" value="ECO:0007669"/>
    <property type="project" value="UniProtKB-KW"/>
</dbReference>
<evidence type="ECO:0000256" key="1">
    <source>
        <dbReference type="ARBA" id="ARBA00022741"/>
    </source>
</evidence>
<name>A0A423UGM2_9BIFI</name>
<dbReference type="Proteomes" id="UP000285266">
    <property type="component" value="Unassembled WGS sequence"/>
</dbReference>
<dbReference type="Gene3D" id="3.40.50.300">
    <property type="entry name" value="P-loop containing nucleotide triphosphate hydrolases"/>
    <property type="match status" value="2"/>
</dbReference>
<evidence type="ECO:0000313" key="5">
    <source>
        <dbReference type="Proteomes" id="UP000285266"/>
    </source>
</evidence>
<feature type="domain" description="ABC transporter" evidence="3">
    <location>
        <begin position="6"/>
        <end position="227"/>
    </location>
</feature>
<reference evidence="4 5" key="1">
    <citation type="submission" date="2018-07" db="EMBL/GenBank/DDBJ databases">
        <title>The role of parmesan cheese in vectoring bovine microbiota.</title>
        <authorList>
            <person name="Lugli G.A."/>
            <person name="Milani C."/>
        </authorList>
    </citation>
    <scope>NUCLEOTIDE SEQUENCE [LARGE SCALE GENOMIC DNA]</scope>
    <source>
        <strain evidence="4 5">BMONG18</strain>
    </source>
</reference>
<accession>A0A423UGM2</accession>
<dbReference type="SMART" id="SM00382">
    <property type="entry name" value="AAA"/>
    <property type="match status" value="2"/>
</dbReference>
<dbReference type="InterPro" id="IPR003593">
    <property type="entry name" value="AAA+_ATPase"/>
</dbReference>
<dbReference type="EMBL" id="QRAJ01000001">
    <property type="protein sequence ID" value="ROT87865.1"/>
    <property type="molecule type" value="Genomic_DNA"/>
</dbReference>
<dbReference type="InterPro" id="IPR017871">
    <property type="entry name" value="ABC_transporter-like_CS"/>
</dbReference>
<dbReference type="InterPro" id="IPR003439">
    <property type="entry name" value="ABC_transporter-like_ATP-bd"/>
</dbReference>
<dbReference type="AlphaFoldDB" id="A0A423UGM2"/>
<dbReference type="CDD" id="cd03230">
    <property type="entry name" value="ABC_DR_subfamily_A"/>
    <property type="match status" value="2"/>
</dbReference>
<organism evidence="4 5">
    <name type="scientific">Bifidobacterium mongoliense</name>
    <dbReference type="NCBI Taxonomy" id="518643"/>
    <lineage>
        <taxon>Bacteria</taxon>
        <taxon>Bacillati</taxon>
        <taxon>Actinomycetota</taxon>
        <taxon>Actinomycetes</taxon>
        <taxon>Bifidobacteriales</taxon>
        <taxon>Bifidobacteriaceae</taxon>
        <taxon>Bifidobacterium</taxon>
    </lineage>
</organism>
<gene>
    <name evidence="4" type="ORF">BMONG18_0405</name>
</gene>
<feature type="domain" description="ABC transporter" evidence="3">
    <location>
        <begin position="312"/>
        <end position="530"/>
    </location>
</feature>
<keyword evidence="2" id="KW-0067">ATP-binding</keyword>
<dbReference type="SUPFAM" id="SSF52540">
    <property type="entry name" value="P-loop containing nucleoside triphosphate hydrolases"/>
    <property type="match status" value="2"/>
</dbReference>
<dbReference type="PROSITE" id="PS00211">
    <property type="entry name" value="ABC_TRANSPORTER_1"/>
    <property type="match status" value="1"/>
</dbReference>
<dbReference type="Pfam" id="PF00005">
    <property type="entry name" value="ABC_tran"/>
    <property type="match status" value="2"/>
</dbReference>
<evidence type="ECO:0000313" key="4">
    <source>
        <dbReference type="EMBL" id="ROT87865.1"/>
    </source>
</evidence>
<dbReference type="RefSeq" id="WP_123644455.1">
    <property type="nucleotide sequence ID" value="NZ_QRAJ01000001.1"/>
</dbReference>
<dbReference type="GO" id="GO:0016887">
    <property type="term" value="F:ATP hydrolysis activity"/>
    <property type="evidence" value="ECO:0007669"/>
    <property type="project" value="InterPro"/>
</dbReference>
<keyword evidence="1" id="KW-0547">Nucleotide-binding</keyword>